<evidence type="ECO:0000256" key="1">
    <source>
        <dbReference type="SAM" id="SignalP"/>
    </source>
</evidence>
<protein>
    <submittedName>
        <fullName evidence="2">Uncharacterized protein</fullName>
    </submittedName>
</protein>
<dbReference type="Proteomes" id="UP000250918">
    <property type="component" value="Unassembled WGS sequence"/>
</dbReference>
<feature type="signal peptide" evidence="1">
    <location>
        <begin position="1"/>
        <end position="25"/>
    </location>
</feature>
<sequence>MTRQWTTIFTIPATILCLAISGQSADPLTYTISDLRALYLFDDPETIDWATLYYLNDRYGTRIDLVTVNRGDQFGMRTSMVPDCQIFLHSATLPDTAGMLDSLMSSLFTDRYPDIILRGEPQNNRTYDSLISRLTGKPQDSGRVFHTMKVYRRSDTETNRTERSAVVLNGRERFSRYRDRIEKEVPLLFPWFQMELAAPELVSRYRLKYSALESKGAEPDFVDGIDPYRLPHLMATLVPEGAIRESFVKKARNVESFVNLALNSTGQKRAMYALAANNELAALNSQCHADSRLAAIPEIMAYLTDITDRLQKTARREIGLRWEGKIVVRDSPEGPKLKFIASLSADGPTEIDLNGVYFEPYWDTLHVLLDSTMKKIQPHQSYVREYLIDVEPARLEAQRPESLRFSASIAYGQSPFQVVSSLPIWETPNLSVKFQPSFFFVPPLPPLTVDKVVSSMTWKAIITKPPYFYGKVRLQLETPRGLYAGAYQTERSLEKGGSIDAVRIPFTVSNLFELGVQQQTLSLFVGDRLVAADTGLIRIASCKIDDTVHIGFLPDSTGMLEDVLRMAGAGFQPLTDRSLLTADFDMYNVIVIGSGAFRDYPSLRLAKGRLEDYVRHGGSIVVFGQPTEWPRDILPIELTPAPERLSAADITNRLPSAAVLSKPYDISDRILLEGLTQKRVLSAAIVAPAEVVYVTPAGGSLLSVSRIGTGQIIYCGLPLLEWTGKLNIEAIHLFANLMNY</sequence>
<proteinExistence type="predicted"/>
<feature type="chain" id="PRO_5032475518" evidence="1">
    <location>
        <begin position="26"/>
        <end position="740"/>
    </location>
</feature>
<gene>
    <name evidence="2" type="ORF">C3F09_10980</name>
</gene>
<name>A0A855X3Y8_9BACT</name>
<evidence type="ECO:0000313" key="3">
    <source>
        <dbReference type="Proteomes" id="UP000250918"/>
    </source>
</evidence>
<dbReference type="InterPro" id="IPR029062">
    <property type="entry name" value="Class_I_gatase-like"/>
</dbReference>
<evidence type="ECO:0000313" key="2">
    <source>
        <dbReference type="EMBL" id="PWB68800.1"/>
    </source>
</evidence>
<organism evidence="2 3">
    <name type="scientific">candidate division GN15 bacterium</name>
    <dbReference type="NCBI Taxonomy" id="2072418"/>
    <lineage>
        <taxon>Bacteria</taxon>
        <taxon>candidate division GN15</taxon>
    </lineage>
</organism>
<dbReference type="EMBL" id="PQAP01000190">
    <property type="protein sequence ID" value="PWB68800.1"/>
    <property type="molecule type" value="Genomic_DNA"/>
</dbReference>
<reference evidence="2 3" key="1">
    <citation type="journal article" date="2018" name="ISME J.">
        <title>A methanotrophic archaeon couples anaerobic oxidation of methane to Fe(III) reduction.</title>
        <authorList>
            <person name="Cai C."/>
            <person name="Leu A.O."/>
            <person name="Xie G.J."/>
            <person name="Guo J."/>
            <person name="Feng Y."/>
            <person name="Zhao J.X."/>
            <person name="Tyson G.W."/>
            <person name="Yuan Z."/>
            <person name="Hu S."/>
        </authorList>
    </citation>
    <scope>NUCLEOTIDE SEQUENCE [LARGE SCALE GENOMIC DNA]</scope>
    <source>
        <strain evidence="2">FeB_12</strain>
    </source>
</reference>
<dbReference type="SUPFAM" id="SSF52317">
    <property type="entry name" value="Class I glutamine amidotransferase-like"/>
    <property type="match status" value="1"/>
</dbReference>
<accession>A0A855X3Y8</accession>
<dbReference type="AlphaFoldDB" id="A0A855X3Y8"/>
<keyword evidence="1" id="KW-0732">Signal</keyword>
<comment type="caution">
    <text evidence="2">The sequence shown here is derived from an EMBL/GenBank/DDBJ whole genome shotgun (WGS) entry which is preliminary data.</text>
</comment>